<gene>
    <name evidence="2" type="ORF">FRACYDRAFT_219508</name>
</gene>
<keyword evidence="3" id="KW-1185">Reference proteome</keyword>
<evidence type="ECO:0000313" key="3">
    <source>
        <dbReference type="Proteomes" id="UP000095751"/>
    </source>
</evidence>
<dbReference type="EMBL" id="KV784364">
    <property type="protein sequence ID" value="OEU12842.1"/>
    <property type="molecule type" value="Genomic_DNA"/>
</dbReference>
<dbReference type="KEGG" id="fcy:FRACYDRAFT_219508"/>
<evidence type="ECO:0000256" key="1">
    <source>
        <dbReference type="SAM" id="MobiDB-lite"/>
    </source>
</evidence>
<protein>
    <submittedName>
        <fullName evidence="2">Uncharacterized protein</fullName>
    </submittedName>
</protein>
<reference evidence="2 3" key="1">
    <citation type="submission" date="2016-09" db="EMBL/GenBank/DDBJ databases">
        <title>Extensive genetic diversity and differential bi-allelic expression allows diatom success in the polar Southern Ocean.</title>
        <authorList>
            <consortium name="DOE Joint Genome Institute"/>
            <person name="Mock T."/>
            <person name="Otillar R.P."/>
            <person name="Strauss J."/>
            <person name="Dupont C."/>
            <person name="Frickenhaus S."/>
            <person name="Maumus F."/>
            <person name="Mcmullan M."/>
            <person name="Sanges R."/>
            <person name="Schmutz J."/>
            <person name="Toseland A."/>
            <person name="Valas R."/>
            <person name="Veluchamy A."/>
            <person name="Ward B.J."/>
            <person name="Allen A."/>
            <person name="Barry K."/>
            <person name="Falciatore A."/>
            <person name="Ferrante M."/>
            <person name="Fortunato A.E."/>
            <person name="Gloeckner G."/>
            <person name="Gruber A."/>
            <person name="Hipkin R."/>
            <person name="Janech M."/>
            <person name="Kroth P."/>
            <person name="Leese F."/>
            <person name="Lindquist E."/>
            <person name="Lyon B.R."/>
            <person name="Martin J."/>
            <person name="Mayer C."/>
            <person name="Parker M."/>
            <person name="Quesneville H."/>
            <person name="Raymond J."/>
            <person name="Uhlig C."/>
            <person name="Valentin K.U."/>
            <person name="Worden A.Z."/>
            <person name="Armbrust E.V."/>
            <person name="Bowler C."/>
            <person name="Green B."/>
            <person name="Moulton V."/>
            <person name="Van Oosterhout C."/>
            <person name="Grigoriev I."/>
        </authorList>
    </citation>
    <scope>NUCLEOTIDE SEQUENCE [LARGE SCALE GENOMIC DNA]</scope>
    <source>
        <strain evidence="2 3">CCMP1102</strain>
    </source>
</reference>
<dbReference type="AlphaFoldDB" id="A0A1E7F3T6"/>
<accession>A0A1E7F3T6</accession>
<sequence length="64" mass="6815">MHTKIDELLDVAAAAAAAAANKCRGGGTNGKRRSSLLRTTGRRVSVSNEMVAEVQRRMSSQSQL</sequence>
<name>A0A1E7F3T6_9STRA</name>
<dbReference type="InParanoid" id="A0A1E7F3T6"/>
<dbReference type="Proteomes" id="UP000095751">
    <property type="component" value="Unassembled WGS sequence"/>
</dbReference>
<feature type="region of interest" description="Disordered" evidence="1">
    <location>
        <begin position="20"/>
        <end position="42"/>
    </location>
</feature>
<proteinExistence type="predicted"/>
<evidence type="ECO:0000313" key="2">
    <source>
        <dbReference type="EMBL" id="OEU12842.1"/>
    </source>
</evidence>
<organism evidence="2 3">
    <name type="scientific">Fragilariopsis cylindrus CCMP1102</name>
    <dbReference type="NCBI Taxonomy" id="635003"/>
    <lineage>
        <taxon>Eukaryota</taxon>
        <taxon>Sar</taxon>
        <taxon>Stramenopiles</taxon>
        <taxon>Ochrophyta</taxon>
        <taxon>Bacillariophyta</taxon>
        <taxon>Bacillariophyceae</taxon>
        <taxon>Bacillariophycidae</taxon>
        <taxon>Bacillariales</taxon>
        <taxon>Bacillariaceae</taxon>
        <taxon>Fragilariopsis</taxon>
    </lineage>
</organism>